<dbReference type="AlphaFoldDB" id="A0A0C5J145"/>
<dbReference type="KEGG" id="rbu:PG1C_11105"/>
<name>A0A0C5J145_9PROT</name>
<dbReference type="PATRIC" id="fig|1565605.3.peg.2360"/>
<dbReference type="PANTHER" id="PTHR12526:SF630">
    <property type="entry name" value="GLYCOSYLTRANSFERASE"/>
    <property type="match status" value="1"/>
</dbReference>
<dbReference type="EMBL" id="CP010554">
    <property type="protein sequence ID" value="AJP48827.1"/>
    <property type="molecule type" value="Genomic_DNA"/>
</dbReference>
<evidence type="ECO:0000259" key="1">
    <source>
        <dbReference type="Pfam" id="PF13439"/>
    </source>
</evidence>
<dbReference type="InterPro" id="IPR028098">
    <property type="entry name" value="Glyco_trans_4-like_N"/>
</dbReference>
<dbReference type="Proteomes" id="UP000061603">
    <property type="component" value="Chromosome"/>
</dbReference>
<dbReference type="InterPro" id="IPR017522">
    <property type="entry name" value="Sugar_tfrase_PEP-CTERM_Stp2"/>
</dbReference>
<dbReference type="GO" id="GO:0016757">
    <property type="term" value="F:glycosyltransferase activity"/>
    <property type="evidence" value="ECO:0007669"/>
    <property type="project" value="UniProtKB-ARBA"/>
</dbReference>
<dbReference type="Pfam" id="PF13439">
    <property type="entry name" value="Glyco_transf_4"/>
    <property type="match status" value="1"/>
</dbReference>
<dbReference type="Gene3D" id="3.40.50.2000">
    <property type="entry name" value="Glycogen Phosphorylase B"/>
    <property type="match status" value="2"/>
</dbReference>
<gene>
    <name evidence="2" type="ORF">PG1C_11105</name>
</gene>
<dbReference type="HOGENOM" id="CLU_009583_0_3_4"/>
<evidence type="ECO:0000313" key="3">
    <source>
        <dbReference type="Proteomes" id="UP000061603"/>
    </source>
</evidence>
<dbReference type="Pfam" id="PF13692">
    <property type="entry name" value="Glyco_trans_1_4"/>
    <property type="match status" value="1"/>
</dbReference>
<protein>
    <recommendedName>
        <fullName evidence="1">Glycosyltransferase subfamily 4-like N-terminal domain-containing protein</fullName>
    </recommendedName>
</protein>
<dbReference type="SUPFAM" id="SSF53756">
    <property type="entry name" value="UDP-Glycosyltransferase/glycogen phosphorylase"/>
    <property type="match status" value="1"/>
</dbReference>
<dbReference type="NCBIfam" id="TIGR03088">
    <property type="entry name" value="stp2"/>
    <property type="match status" value="1"/>
</dbReference>
<organism evidence="2 3">
    <name type="scientific">Rugosibacter aromaticivorans</name>
    <dbReference type="NCBI Taxonomy" id="1565605"/>
    <lineage>
        <taxon>Bacteria</taxon>
        <taxon>Pseudomonadati</taxon>
        <taxon>Pseudomonadota</taxon>
        <taxon>Betaproteobacteria</taxon>
        <taxon>Nitrosomonadales</taxon>
        <taxon>Sterolibacteriaceae</taxon>
        <taxon>Rugosibacter</taxon>
    </lineage>
</organism>
<dbReference type="STRING" id="1565605.PG1C_11105"/>
<evidence type="ECO:0000313" key="2">
    <source>
        <dbReference type="EMBL" id="AJP48827.1"/>
    </source>
</evidence>
<reference evidence="2 3" key="1">
    <citation type="journal article" date="2015" name="Genome Announc.">
        <title>Complete Genome Sequence of a Novel Bacterium within the Family Rhodocyclaceae That Degrades Polycyclic Aromatic Hydrocarbons.</title>
        <authorList>
            <person name="Singleton D.R."/>
            <person name="Dickey A.N."/>
            <person name="Scholl E.H."/>
            <person name="Wright F.A."/>
            <person name="Aitken M.D."/>
        </authorList>
    </citation>
    <scope>NUCLEOTIDE SEQUENCE [LARGE SCALE GENOMIC DNA]</scope>
    <source>
        <strain evidence="3">PG1-Ca6</strain>
    </source>
</reference>
<keyword evidence="3" id="KW-1185">Reference proteome</keyword>
<accession>A0A0C5J145</accession>
<sequence length="388" mass="42603">MSVAKPCHVVHLVYRFATGGLENVIVQLINGLPHQSFRHTVVALTEADPAFAARITRPDVEVISLNKRPGQPFGLYPKVYRLLRRLKPDVLHSCNLAAMEFAPMAALARIPLRVHAEHGWDVGELGGSNARYRFLRRLYKPFVHEFIAVAEPQRDYLLNQIGVPAARLHFIPNGVDIERFRPRQDDDAPPAGFPFRQGEHWVIGTIGRQALVKNPLLLVEAFIQLVQSNAPGTADMRLVMVGEGPLHEAIAQRIAEVNIADKVWLAGVRADIPELLRAMDCFVLPSLSEATSCTLQEAMATGLPIIATQVGGNAALLKNGRYGSLIPSEDTSALAAELLKQYGLRAEGDHLAARASIIQRYGLDDVLARYAALFGGKLQHQTQPVNSV</sequence>
<feature type="domain" description="Glycosyltransferase subfamily 4-like N-terminal" evidence="1">
    <location>
        <begin position="19"/>
        <end position="179"/>
    </location>
</feature>
<dbReference type="PANTHER" id="PTHR12526">
    <property type="entry name" value="GLYCOSYLTRANSFERASE"/>
    <property type="match status" value="1"/>
</dbReference>
<proteinExistence type="predicted"/>